<sequence length="45" mass="5011">MIFVIKIVKPSGIPKITITKVFSKALGKNFLTPMKKPKLIATKIK</sequence>
<evidence type="ECO:0000313" key="1">
    <source>
        <dbReference type="EMBL" id="KIL13599.1"/>
    </source>
</evidence>
<dbReference type="AlphaFoldDB" id="A0AB34QUW1"/>
<comment type="caution">
    <text evidence="1">The sequence shown here is derived from an EMBL/GenBank/DDBJ whole genome shotgun (WGS) entry which is preliminary data.</text>
</comment>
<proteinExistence type="predicted"/>
<gene>
    <name evidence="1" type="ORF">B4127_0611</name>
</gene>
<organism evidence="1 2">
    <name type="scientific">Bacillus pumilus</name>
    <name type="common">Bacillus mesentericus</name>
    <dbReference type="NCBI Taxonomy" id="1408"/>
    <lineage>
        <taxon>Bacteria</taxon>
        <taxon>Bacillati</taxon>
        <taxon>Bacillota</taxon>
        <taxon>Bacilli</taxon>
        <taxon>Bacillales</taxon>
        <taxon>Bacillaceae</taxon>
        <taxon>Bacillus</taxon>
    </lineage>
</organism>
<reference evidence="1 2" key="1">
    <citation type="submission" date="2014-12" db="EMBL/GenBank/DDBJ databases">
        <title>Draft Genome Sequences of Five Spore-Forming Food Isolates of Bacillus pumilus.</title>
        <authorList>
            <person name="de Jong A."/>
            <person name="van Heel A.J."/>
            <person name="Montalban-Lopez M."/>
            <person name="Krawczyk A.O."/>
            <person name="Berendsen E.M."/>
            <person name="Wells-Bennik M."/>
            <person name="Kuipers O.P."/>
        </authorList>
    </citation>
    <scope>NUCLEOTIDE SEQUENCE [LARGE SCALE GENOMIC DNA]</scope>
    <source>
        <strain evidence="1 2">B4127</strain>
    </source>
</reference>
<evidence type="ECO:0000313" key="2">
    <source>
        <dbReference type="Proteomes" id="UP000031978"/>
    </source>
</evidence>
<dbReference type="Proteomes" id="UP000031978">
    <property type="component" value="Unassembled WGS sequence"/>
</dbReference>
<dbReference type="EMBL" id="JXCL01000038">
    <property type="protein sequence ID" value="KIL13599.1"/>
    <property type="molecule type" value="Genomic_DNA"/>
</dbReference>
<protein>
    <submittedName>
        <fullName evidence="1">Uncharacterized protein</fullName>
    </submittedName>
</protein>
<accession>A0AB34QUW1</accession>
<name>A0AB34QUW1_BACPU</name>